<keyword evidence="3" id="KW-1185">Reference proteome</keyword>
<protein>
    <submittedName>
        <fullName evidence="2">Uncharacterized protein</fullName>
    </submittedName>
</protein>
<keyword evidence="1" id="KW-0472">Membrane</keyword>
<dbReference type="RefSeq" id="WP_237876605.1">
    <property type="nucleotide sequence ID" value="NZ_JAKLTR010000025.1"/>
</dbReference>
<gene>
    <name evidence="2" type="ORF">LZZ85_25985</name>
</gene>
<organism evidence="2 3">
    <name type="scientific">Terrimonas ginsenosidimutans</name>
    <dbReference type="NCBI Taxonomy" id="2908004"/>
    <lineage>
        <taxon>Bacteria</taxon>
        <taxon>Pseudomonadati</taxon>
        <taxon>Bacteroidota</taxon>
        <taxon>Chitinophagia</taxon>
        <taxon>Chitinophagales</taxon>
        <taxon>Chitinophagaceae</taxon>
        <taxon>Terrimonas</taxon>
    </lineage>
</organism>
<evidence type="ECO:0000313" key="2">
    <source>
        <dbReference type="EMBL" id="MCG2617778.1"/>
    </source>
</evidence>
<reference evidence="2" key="1">
    <citation type="submission" date="2022-01" db="EMBL/GenBank/DDBJ databases">
        <authorList>
            <person name="Jo J.-H."/>
            <person name="Im W.-T."/>
        </authorList>
    </citation>
    <scope>NUCLEOTIDE SEQUENCE</scope>
    <source>
        <strain evidence="2">NA20</strain>
    </source>
</reference>
<proteinExistence type="predicted"/>
<feature type="transmembrane region" description="Helical" evidence="1">
    <location>
        <begin position="24"/>
        <end position="50"/>
    </location>
</feature>
<dbReference type="Proteomes" id="UP001165367">
    <property type="component" value="Unassembled WGS sequence"/>
</dbReference>
<feature type="transmembrane region" description="Helical" evidence="1">
    <location>
        <begin position="56"/>
        <end position="76"/>
    </location>
</feature>
<evidence type="ECO:0000313" key="3">
    <source>
        <dbReference type="Proteomes" id="UP001165367"/>
    </source>
</evidence>
<comment type="caution">
    <text evidence="2">The sequence shown here is derived from an EMBL/GenBank/DDBJ whole genome shotgun (WGS) entry which is preliminary data.</text>
</comment>
<name>A0ABS9KZN2_9BACT</name>
<keyword evidence="1" id="KW-1133">Transmembrane helix</keyword>
<evidence type="ECO:0000256" key="1">
    <source>
        <dbReference type="SAM" id="Phobius"/>
    </source>
</evidence>
<keyword evidence="1" id="KW-0812">Transmembrane</keyword>
<sequence length="81" mass="9190">MIIALAFTIHSGFHYSAKHRRPWIYLRVIASANILYCCLTAGLMLFFAAQLSRVELIYLTGEILLIGLLSAIELRLSQHNQ</sequence>
<accession>A0ABS9KZN2</accession>
<dbReference type="EMBL" id="JAKLTR010000025">
    <property type="protein sequence ID" value="MCG2617778.1"/>
    <property type="molecule type" value="Genomic_DNA"/>
</dbReference>